<proteinExistence type="predicted"/>
<gene>
    <name evidence="1" type="ORF">EV421DRAFT_1739097</name>
</gene>
<evidence type="ECO:0000313" key="1">
    <source>
        <dbReference type="EMBL" id="KAK0437384.1"/>
    </source>
</evidence>
<dbReference type="Proteomes" id="UP001175226">
    <property type="component" value="Unassembled WGS sequence"/>
</dbReference>
<dbReference type="AlphaFoldDB" id="A0AA39J802"/>
<accession>A0AA39J802</accession>
<keyword evidence="2" id="KW-1185">Reference proteome</keyword>
<comment type="caution">
    <text evidence="1">The sequence shown here is derived from an EMBL/GenBank/DDBJ whole genome shotgun (WGS) entry which is preliminary data.</text>
</comment>
<organism evidence="1 2">
    <name type="scientific">Armillaria borealis</name>
    <dbReference type="NCBI Taxonomy" id="47425"/>
    <lineage>
        <taxon>Eukaryota</taxon>
        <taxon>Fungi</taxon>
        <taxon>Dikarya</taxon>
        <taxon>Basidiomycota</taxon>
        <taxon>Agaricomycotina</taxon>
        <taxon>Agaricomycetes</taxon>
        <taxon>Agaricomycetidae</taxon>
        <taxon>Agaricales</taxon>
        <taxon>Marasmiineae</taxon>
        <taxon>Physalacriaceae</taxon>
        <taxon>Armillaria</taxon>
    </lineage>
</organism>
<sequence length="308" mass="34629">MSSVLSKQTSLHSDYLGQWRSDPQFVLSGNYLDFGFQTIGGSRRDGMQSRFSAGAREIEGIFLPSSLVFLKSSFNLHRCKKVRLQILQLWPFVSLSHLLSSDLLTLNSLQCGDPPNPPLEHKCSFIKDGKPCKWSFNRRYDCDRHKRSHLKGAARVEHLHYCPLGTSCPMKFKNLQLANLRMHIKTVHRDIQHLICQMCRPFVLTADPVAFAQHQAEKHGRLHLALLPRIVPNPTPPATLGSSPPTLSRSTTPDRITLVPLATLLRYPPTPTHPMPPSCSFIVHVQLLLPAEGPCLQPIILPHCPREA</sequence>
<reference evidence="1" key="1">
    <citation type="submission" date="2023-06" db="EMBL/GenBank/DDBJ databases">
        <authorList>
            <consortium name="Lawrence Berkeley National Laboratory"/>
            <person name="Ahrendt S."/>
            <person name="Sahu N."/>
            <person name="Indic B."/>
            <person name="Wong-Bajracharya J."/>
            <person name="Merenyi Z."/>
            <person name="Ke H.-M."/>
            <person name="Monk M."/>
            <person name="Kocsube S."/>
            <person name="Drula E."/>
            <person name="Lipzen A."/>
            <person name="Balint B."/>
            <person name="Henrissat B."/>
            <person name="Andreopoulos B."/>
            <person name="Martin F.M."/>
            <person name="Harder C.B."/>
            <person name="Rigling D."/>
            <person name="Ford K.L."/>
            <person name="Foster G.D."/>
            <person name="Pangilinan J."/>
            <person name="Papanicolaou A."/>
            <person name="Barry K."/>
            <person name="LaButti K."/>
            <person name="Viragh M."/>
            <person name="Koriabine M."/>
            <person name="Yan M."/>
            <person name="Riley R."/>
            <person name="Champramary S."/>
            <person name="Plett K.L."/>
            <person name="Tsai I.J."/>
            <person name="Slot J."/>
            <person name="Sipos G."/>
            <person name="Plett J."/>
            <person name="Nagy L.G."/>
            <person name="Grigoriev I.V."/>
        </authorList>
    </citation>
    <scope>NUCLEOTIDE SEQUENCE</scope>
    <source>
        <strain evidence="1">FPL87.14</strain>
    </source>
</reference>
<dbReference type="EMBL" id="JAUEPT010000049">
    <property type="protein sequence ID" value="KAK0437384.1"/>
    <property type="molecule type" value="Genomic_DNA"/>
</dbReference>
<protein>
    <submittedName>
        <fullName evidence="1">Uncharacterized protein</fullName>
    </submittedName>
</protein>
<evidence type="ECO:0000313" key="2">
    <source>
        <dbReference type="Proteomes" id="UP001175226"/>
    </source>
</evidence>
<name>A0AA39J802_9AGAR</name>